<evidence type="ECO:0000313" key="3">
    <source>
        <dbReference type="Proteomes" id="UP000603904"/>
    </source>
</evidence>
<feature type="region of interest" description="Disordered" evidence="1">
    <location>
        <begin position="194"/>
        <end position="315"/>
    </location>
</feature>
<gene>
    <name evidence="2" type="ORF">Mco01_13740</name>
</gene>
<feature type="compositionally biased region" description="Pro residues" evidence="1">
    <location>
        <begin position="227"/>
        <end position="236"/>
    </location>
</feature>
<feature type="compositionally biased region" description="Polar residues" evidence="1">
    <location>
        <begin position="197"/>
        <end position="207"/>
    </location>
</feature>
<dbReference type="EMBL" id="BOOC01000003">
    <property type="protein sequence ID" value="GIH38374.1"/>
    <property type="molecule type" value="Genomic_DNA"/>
</dbReference>
<dbReference type="RefSeq" id="WP_204055972.1">
    <property type="nucleotide sequence ID" value="NZ_BAAAGP010000005.1"/>
</dbReference>
<feature type="compositionally biased region" description="Basic and acidic residues" evidence="1">
    <location>
        <begin position="278"/>
        <end position="292"/>
    </location>
</feature>
<feature type="compositionally biased region" description="Low complexity" evidence="1">
    <location>
        <begin position="237"/>
        <end position="247"/>
    </location>
</feature>
<accession>A0ABQ4FU78</accession>
<feature type="region of interest" description="Disordered" evidence="1">
    <location>
        <begin position="139"/>
        <end position="164"/>
    </location>
</feature>
<proteinExistence type="predicted"/>
<dbReference type="Proteomes" id="UP000603904">
    <property type="component" value="Unassembled WGS sequence"/>
</dbReference>
<organism evidence="2 3">
    <name type="scientific">Microbispora corallina</name>
    <dbReference type="NCBI Taxonomy" id="83302"/>
    <lineage>
        <taxon>Bacteria</taxon>
        <taxon>Bacillati</taxon>
        <taxon>Actinomycetota</taxon>
        <taxon>Actinomycetes</taxon>
        <taxon>Streptosporangiales</taxon>
        <taxon>Streptosporangiaceae</taxon>
        <taxon>Microbispora</taxon>
    </lineage>
</organism>
<comment type="caution">
    <text evidence="2">The sequence shown here is derived from an EMBL/GenBank/DDBJ whole genome shotgun (WGS) entry which is preliminary data.</text>
</comment>
<reference evidence="2 3" key="1">
    <citation type="submission" date="2021-01" db="EMBL/GenBank/DDBJ databases">
        <title>Whole genome shotgun sequence of Microbispora corallina NBRC 16416.</title>
        <authorList>
            <person name="Komaki H."/>
            <person name="Tamura T."/>
        </authorList>
    </citation>
    <scope>NUCLEOTIDE SEQUENCE [LARGE SCALE GENOMIC DNA]</scope>
    <source>
        <strain evidence="2 3">NBRC 16416</strain>
    </source>
</reference>
<protein>
    <submittedName>
        <fullName evidence="2">Uncharacterized protein</fullName>
    </submittedName>
</protein>
<feature type="compositionally biased region" description="Basic and acidic residues" evidence="1">
    <location>
        <begin position="301"/>
        <end position="315"/>
    </location>
</feature>
<keyword evidence="3" id="KW-1185">Reference proteome</keyword>
<evidence type="ECO:0000256" key="1">
    <source>
        <dbReference type="SAM" id="MobiDB-lite"/>
    </source>
</evidence>
<name>A0ABQ4FU78_9ACTN</name>
<sequence length="315" mass="34594">MPSFGEVFFDARGQDRVLRVTWHDGTLVLSLWRGEMCTASFRMPMSDVGRLIDTLDEGFHEAGGHLQDEDAGTGPFPAPEGVYQAREGHDGYAVQDDYPAAQAPEEYATQVHDPYAQEREGYARPAHADYQDYPDYPDYPGTGQYARPPVPAPAPSMESYPQEPYAEPYQPAAATLGPNDVLVARGAPVQDRLVASSAAQQVPQNAQYGPMDGQGVPQAGPRSAPQPGRPVAPPQQVPQGQWAPQHQPAGGADVDPSDPLGLGQVRPYVQEPMYSTGERLRPEPRREHRVEPPVDQPVEQWADHRAETWEDARGW</sequence>
<evidence type="ECO:0000313" key="2">
    <source>
        <dbReference type="EMBL" id="GIH38374.1"/>
    </source>
</evidence>